<dbReference type="EMBL" id="CAXAMN010002047">
    <property type="protein sequence ID" value="CAK8997485.1"/>
    <property type="molecule type" value="Genomic_DNA"/>
</dbReference>
<feature type="region of interest" description="Disordered" evidence="2">
    <location>
        <begin position="401"/>
        <end position="648"/>
    </location>
</feature>
<dbReference type="InterPro" id="IPR003903">
    <property type="entry name" value="UIM_dom"/>
</dbReference>
<feature type="region of interest" description="Disordered" evidence="2">
    <location>
        <begin position="212"/>
        <end position="242"/>
    </location>
</feature>
<feature type="compositionally biased region" description="Basic and acidic residues" evidence="2">
    <location>
        <begin position="221"/>
        <end position="232"/>
    </location>
</feature>
<feature type="coiled-coil region" evidence="1">
    <location>
        <begin position="312"/>
        <end position="356"/>
    </location>
</feature>
<dbReference type="SUPFAM" id="SSF48464">
    <property type="entry name" value="ENTH/VHS domain"/>
    <property type="match status" value="1"/>
</dbReference>
<evidence type="ECO:0000313" key="4">
    <source>
        <dbReference type="Proteomes" id="UP001642484"/>
    </source>
</evidence>
<dbReference type="Proteomes" id="UP001642484">
    <property type="component" value="Unassembled WGS sequence"/>
</dbReference>
<keyword evidence="1" id="KW-0175">Coiled coil</keyword>
<evidence type="ECO:0000256" key="1">
    <source>
        <dbReference type="SAM" id="Coils"/>
    </source>
</evidence>
<reference evidence="3 4" key="1">
    <citation type="submission" date="2024-02" db="EMBL/GenBank/DDBJ databases">
        <authorList>
            <person name="Chen Y."/>
            <person name="Shah S."/>
            <person name="Dougan E. K."/>
            <person name="Thang M."/>
            <person name="Chan C."/>
        </authorList>
    </citation>
    <scope>NUCLEOTIDE SEQUENCE [LARGE SCALE GENOMIC DNA]</scope>
</reference>
<comment type="caution">
    <text evidence="3">The sequence shown here is derived from an EMBL/GenBank/DDBJ whole genome shotgun (WGS) entry which is preliminary data.</text>
</comment>
<evidence type="ECO:0000313" key="3">
    <source>
        <dbReference type="EMBL" id="CAK8997485.1"/>
    </source>
</evidence>
<feature type="compositionally biased region" description="Basic and acidic residues" evidence="2">
    <location>
        <begin position="261"/>
        <end position="271"/>
    </location>
</feature>
<keyword evidence="4" id="KW-1185">Reference proteome</keyword>
<feature type="compositionally biased region" description="Basic and acidic residues" evidence="2">
    <location>
        <begin position="401"/>
        <end position="414"/>
    </location>
</feature>
<feature type="compositionally biased region" description="Pro residues" evidence="2">
    <location>
        <begin position="1"/>
        <end position="23"/>
    </location>
</feature>
<gene>
    <name evidence="3" type="ORF">CCMP2556_LOCUS4869</name>
</gene>
<feature type="compositionally biased region" description="Polar residues" evidence="2">
    <location>
        <begin position="416"/>
        <end position="426"/>
    </location>
</feature>
<name>A0ABP0I4G8_9DINO</name>
<organism evidence="3 4">
    <name type="scientific">Durusdinium trenchii</name>
    <dbReference type="NCBI Taxonomy" id="1381693"/>
    <lineage>
        <taxon>Eukaryota</taxon>
        <taxon>Sar</taxon>
        <taxon>Alveolata</taxon>
        <taxon>Dinophyceae</taxon>
        <taxon>Suessiales</taxon>
        <taxon>Symbiodiniaceae</taxon>
        <taxon>Durusdinium</taxon>
    </lineage>
</organism>
<feature type="compositionally biased region" description="Basic and acidic residues" evidence="2">
    <location>
        <begin position="628"/>
        <end position="648"/>
    </location>
</feature>
<protein>
    <submittedName>
        <fullName evidence="3">Uncharacterized protein</fullName>
    </submittedName>
</protein>
<sequence length="648" mass="70319">MQEAEPPLPPPPQPPPEEPPQPQPTGFACAPSRPAGLLVQNALRPECSVDFPQITEICERLEMQPGELKGAVAVLKEALKDPRQPLRVKLKALTIANEMLYNPRAVQELALAEGLREALETLRQTRGGELGPAMDENVRMLATEVEARCFEKPKDGWSSFTKAMSSDFEKARRLAKKNSQHLWQKAEKHLEKAEKAFEKGATKLMQEAENMLVGPGPTDEGAERAERAERLAPARRNGPALTQEEEELQWALRASLVEAQRSRKEAPKAEPGRSVTSRSGQEPKHRCKAMEAQLSQQLALQAKSAKEVFVLNAKLEEANEVAESLASELSEAEVELAILKQRRQALEEELAMARSLEACDEASLRCRVQKLELELSQTSHEARPGLGPIAKEEDLVAEPAEHARLPSTEAKAEDAQVQQDSPSTVEVAQDPPPEPAEASMAFSEAKVEEPEVNANAADRPQHEEDPPPQPTEASVVSAEAKVEELEVKALVADPPQHEEDPPPQPTEASVVSAEAKVEEPDVKAVVAVPPKHEEDPPPQPTEASVVSAEAKVEEPEVKSVAADPPKHEEDPPPQPTEASVVSAEAKVEELEVKAVAADLPKHEEDPPPQPTEASVVSAEAKAGQVEEPEVKEVAADPPKHEDSPAAGE</sequence>
<evidence type="ECO:0000256" key="2">
    <source>
        <dbReference type="SAM" id="MobiDB-lite"/>
    </source>
</evidence>
<feature type="region of interest" description="Disordered" evidence="2">
    <location>
        <begin position="1"/>
        <end position="33"/>
    </location>
</feature>
<feature type="region of interest" description="Disordered" evidence="2">
    <location>
        <begin position="261"/>
        <end position="286"/>
    </location>
</feature>
<dbReference type="PROSITE" id="PS50330">
    <property type="entry name" value="UIM"/>
    <property type="match status" value="1"/>
</dbReference>
<accession>A0ABP0I4G8</accession>
<dbReference type="InterPro" id="IPR008942">
    <property type="entry name" value="ENTH_VHS"/>
</dbReference>
<proteinExistence type="predicted"/>